<dbReference type="SMART" id="SM00365">
    <property type="entry name" value="LRR_SD22"/>
    <property type="match status" value="2"/>
</dbReference>
<accession>A0A7M7MH60</accession>
<dbReference type="InterPro" id="IPR050836">
    <property type="entry name" value="SDS22/Internalin_LRR"/>
</dbReference>
<evidence type="ECO:0000256" key="1">
    <source>
        <dbReference type="ARBA" id="ARBA00022614"/>
    </source>
</evidence>
<organism evidence="3">
    <name type="scientific">Apis mellifera</name>
    <name type="common">Honeybee</name>
    <dbReference type="NCBI Taxonomy" id="7460"/>
    <lineage>
        <taxon>Eukaryota</taxon>
        <taxon>Metazoa</taxon>
        <taxon>Ecdysozoa</taxon>
        <taxon>Arthropoda</taxon>
        <taxon>Hexapoda</taxon>
        <taxon>Insecta</taxon>
        <taxon>Pterygota</taxon>
        <taxon>Neoptera</taxon>
        <taxon>Endopterygota</taxon>
        <taxon>Hymenoptera</taxon>
        <taxon>Apocrita</taxon>
        <taxon>Aculeata</taxon>
        <taxon>Apoidea</taxon>
        <taxon>Anthophila</taxon>
        <taxon>Apidae</taxon>
        <taxon>Apis</taxon>
    </lineage>
</organism>
<dbReference type="InterPro" id="IPR025875">
    <property type="entry name" value="Leu-rich_rpt_4"/>
</dbReference>
<keyword evidence="4" id="KW-1185">Reference proteome</keyword>
<reference evidence="5" key="2">
    <citation type="submission" date="2025-04" db="UniProtKB">
        <authorList>
            <consortium name="RefSeq"/>
        </authorList>
    </citation>
    <scope>IDENTIFICATION</scope>
    <source>
        <strain evidence="5">DH4</strain>
        <tissue evidence="5">Whole body</tissue>
    </source>
</reference>
<dbReference type="InterPro" id="IPR032675">
    <property type="entry name" value="LRR_dom_sf"/>
</dbReference>
<dbReference type="RefSeq" id="XP_026297180.1">
    <property type="nucleotide sequence ID" value="XM_026441395.1"/>
</dbReference>
<evidence type="ECO:0000313" key="4">
    <source>
        <dbReference type="Proteomes" id="UP000005203"/>
    </source>
</evidence>
<dbReference type="EnsemblMetazoa" id="XM_026441395">
    <property type="protein sequence ID" value="XP_026297180"/>
    <property type="gene ID" value="LOC113218864"/>
</dbReference>
<sequence>MDDYMDNKDITSFSAISQLTELQELWIVECGIKEVPSFKENCLLKKLYLYSNEISYIPNLETCSHLNILHLSGNNIQKLENLDTLTWLQELNLANNKLERINKISWKKSELCSLNLSGNPLCIIKVYKIFK</sequence>
<accession>A0A8B8GZK1</accession>
<dbReference type="PANTHER" id="PTHR46652">
    <property type="entry name" value="LEUCINE-RICH REPEAT AND IQ DOMAIN-CONTAINING PROTEIN 1-RELATED"/>
    <property type="match status" value="1"/>
</dbReference>
<dbReference type="SUPFAM" id="SSF52075">
    <property type="entry name" value="Outer arm dynein light chain 1"/>
    <property type="match status" value="1"/>
</dbReference>
<dbReference type="Proteomes" id="UP000005203">
    <property type="component" value="Linkage group LG6"/>
</dbReference>
<dbReference type="InterPro" id="IPR001611">
    <property type="entry name" value="Leu-rich_rpt"/>
</dbReference>
<dbReference type="OrthoDB" id="7451790at2759"/>
<dbReference type="PANTHER" id="PTHR46652:SF3">
    <property type="entry name" value="LEUCINE-RICH REPEAT-CONTAINING PROTEIN 9"/>
    <property type="match status" value="1"/>
</dbReference>
<name>A0A7M7MH60_APIME</name>
<dbReference type="PROSITE" id="PS51450">
    <property type="entry name" value="LRR"/>
    <property type="match status" value="3"/>
</dbReference>
<evidence type="ECO:0000313" key="3">
    <source>
        <dbReference type="EnsemblMetazoa" id="XP_026297180"/>
    </source>
</evidence>
<dbReference type="AlphaFoldDB" id="A0A7M7MH60"/>
<dbReference type="Gene3D" id="3.80.10.10">
    <property type="entry name" value="Ribonuclease Inhibitor"/>
    <property type="match status" value="1"/>
</dbReference>
<keyword evidence="2" id="KW-0677">Repeat</keyword>
<evidence type="ECO:0000313" key="5">
    <source>
        <dbReference type="RefSeq" id="XP_026297180.1"/>
    </source>
</evidence>
<dbReference type="Pfam" id="PF12799">
    <property type="entry name" value="LRR_4"/>
    <property type="match status" value="1"/>
</dbReference>
<proteinExistence type="predicted"/>
<reference evidence="3" key="1">
    <citation type="submission" date="2021-01" db="UniProtKB">
        <authorList>
            <consortium name="EnsemblMetazoa"/>
        </authorList>
    </citation>
    <scope>IDENTIFICATION</scope>
    <source>
        <strain evidence="3">DH4</strain>
    </source>
</reference>
<dbReference type="Pfam" id="PF00560">
    <property type="entry name" value="LRR_1"/>
    <property type="match status" value="1"/>
</dbReference>
<evidence type="ECO:0000256" key="2">
    <source>
        <dbReference type="ARBA" id="ARBA00022737"/>
    </source>
</evidence>
<keyword evidence="1" id="KW-0433">Leucine-rich repeat</keyword>
<dbReference type="KEGG" id="ame:113218864"/>
<gene>
    <name evidence="5" type="primary">LOC113218864</name>
</gene>
<dbReference type="GeneID" id="113218864"/>
<protein>
    <submittedName>
        <fullName evidence="5">Leucine-rich repeat-containing protein 9-like</fullName>
    </submittedName>
</protein>